<dbReference type="AlphaFoldDB" id="F0QQ06"/>
<dbReference type="Gene3D" id="2.120.10.90">
    <property type="entry name" value="DNA gyrase/topoisomerase IV, subunit A, C-terminal"/>
    <property type="match status" value="1"/>
</dbReference>
<dbReference type="SUPFAM" id="SSF101904">
    <property type="entry name" value="GyrA/ParC C-terminal domain-like"/>
    <property type="match status" value="1"/>
</dbReference>
<proteinExistence type="predicted"/>
<dbReference type="InterPro" id="IPR006691">
    <property type="entry name" value="GyrA/parC_rep"/>
</dbReference>
<dbReference type="PANTHER" id="PTHR43493">
    <property type="entry name" value="DNA GYRASE/TOPOISOMERASE SUBUNIT A"/>
    <property type="match status" value="1"/>
</dbReference>
<reference evidence="1 2" key="1">
    <citation type="journal article" date="2011" name="J. Bacteriol.">
        <title>Complete genome sequences of two hemotropic Mycoplasmas, Mycoplasma haemofelis strain Ohio2 and Mycoplasma suis strain Illinois.</title>
        <authorList>
            <person name="Messick J.B."/>
            <person name="Santos A.P."/>
            <person name="Guimaraes A.M."/>
        </authorList>
    </citation>
    <scope>NUCLEOTIDE SEQUENCE [LARGE SCALE GENOMIC DNA]</scope>
    <source>
        <strain evidence="1 2">Illinois</strain>
    </source>
</reference>
<protein>
    <submittedName>
        <fullName evidence="1">DNA gyrase C-terminal domain protein</fullName>
    </submittedName>
</protein>
<dbReference type="GO" id="GO:0009330">
    <property type="term" value="C:DNA topoisomerase type II (double strand cut, ATP-hydrolyzing) complex"/>
    <property type="evidence" value="ECO:0007669"/>
    <property type="project" value="TreeGrafter"/>
</dbReference>
<dbReference type="GO" id="GO:0003677">
    <property type="term" value="F:DNA binding"/>
    <property type="evidence" value="ECO:0007669"/>
    <property type="project" value="InterPro"/>
</dbReference>
<evidence type="ECO:0000313" key="2">
    <source>
        <dbReference type="Proteomes" id="UP000007484"/>
    </source>
</evidence>
<dbReference type="GO" id="GO:0005524">
    <property type="term" value="F:ATP binding"/>
    <property type="evidence" value="ECO:0007669"/>
    <property type="project" value="InterPro"/>
</dbReference>
<sequence>MEGINMLLLAFSRRNFIVSLPYAEFNLGEKIEKGINLSGLISTDDMIRDVIALSSNDDLLIITNKGKIYRTQANQLLRVKKELSSENKLLQLQHVRELLDLDSSTFRDDEQIIKIINVEPSKYLDSSFLFLASKDGMIKKIKMMNFQNASKSGGIVMGLQGEDEVVSALIVRDADEILLTSSFGRVVRFKSIDLRDVGKTAMGVRGIKLVNSKGEKEGELISASSNADGKEVFVLTNLGKGKWVHIDHFRMTSRGVAGVLSQKGYGDEIFSFTININNPLEEIFMLTNLGKVSRIPVNAVSQRKGRATSGVSIMKLNHSRNEKIVHCFKFIGVKQ</sequence>
<dbReference type="KEGG" id="mss:MSU_0032"/>
<dbReference type="EMBL" id="CP002525">
    <property type="protein sequence ID" value="ADX97576.1"/>
    <property type="molecule type" value="Genomic_DNA"/>
</dbReference>
<organism evidence="1 2">
    <name type="scientific">Mycoplasma suis (strain Illinois)</name>
    <dbReference type="NCBI Taxonomy" id="768700"/>
    <lineage>
        <taxon>Bacteria</taxon>
        <taxon>Bacillati</taxon>
        <taxon>Mycoplasmatota</taxon>
        <taxon>Mollicutes</taxon>
        <taxon>Mycoplasmataceae</taxon>
        <taxon>Mycoplasma</taxon>
    </lineage>
</organism>
<dbReference type="InterPro" id="IPR050220">
    <property type="entry name" value="Type_II_DNA_Topoisomerases"/>
</dbReference>
<dbReference type="STRING" id="768700.MSU_0032"/>
<dbReference type="Pfam" id="PF03989">
    <property type="entry name" value="DNA_gyraseA_C"/>
    <property type="match status" value="5"/>
</dbReference>
<name>F0QQ06_MYCSL</name>
<dbReference type="HOGENOM" id="CLU_071551_0_0_14"/>
<dbReference type="GO" id="GO:0006265">
    <property type="term" value="P:DNA topological change"/>
    <property type="evidence" value="ECO:0007669"/>
    <property type="project" value="InterPro"/>
</dbReference>
<gene>
    <name evidence="1" type="primary">gyrA2</name>
    <name evidence="1" type="ordered locus">MSU_0032</name>
</gene>
<evidence type="ECO:0000313" key="1">
    <source>
        <dbReference type="EMBL" id="ADX97576.1"/>
    </source>
</evidence>
<accession>F0QQ06</accession>
<dbReference type="PANTHER" id="PTHR43493:SF5">
    <property type="entry name" value="DNA GYRASE SUBUNIT A, CHLOROPLASTIC_MITOCHONDRIAL"/>
    <property type="match status" value="1"/>
</dbReference>
<keyword evidence="2" id="KW-1185">Reference proteome</keyword>
<dbReference type="GO" id="GO:0003918">
    <property type="term" value="F:DNA topoisomerase type II (double strand cut, ATP-hydrolyzing) activity"/>
    <property type="evidence" value="ECO:0007669"/>
    <property type="project" value="TreeGrafter"/>
</dbReference>
<dbReference type="Proteomes" id="UP000007484">
    <property type="component" value="Chromosome"/>
</dbReference>
<dbReference type="InterPro" id="IPR035516">
    <property type="entry name" value="Gyrase/topoIV_suA_C"/>
</dbReference>